<proteinExistence type="predicted"/>
<feature type="domain" description="ParB-like N-terminal" evidence="3">
    <location>
        <begin position="2"/>
        <end position="90"/>
    </location>
</feature>
<gene>
    <name evidence="4" type="ORF">ACJDU8_02450</name>
</gene>
<dbReference type="PANTHER" id="PTHR33375">
    <property type="entry name" value="CHROMOSOME-PARTITIONING PROTEIN PARB-RELATED"/>
    <property type="match status" value="1"/>
</dbReference>
<dbReference type="Proteomes" id="UP001623660">
    <property type="component" value="Unassembled WGS sequence"/>
</dbReference>
<dbReference type="InterPro" id="IPR041468">
    <property type="entry name" value="HTH_ParB/Spo0J"/>
</dbReference>
<dbReference type="InterPro" id="IPR050336">
    <property type="entry name" value="Chromosome_partition/occlusion"/>
</dbReference>
<evidence type="ECO:0000313" key="5">
    <source>
        <dbReference type="Proteomes" id="UP001623660"/>
    </source>
</evidence>
<feature type="coiled-coil region" evidence="2">
    <location>
        <begin position="201"/>
        <end position="287"/>
    </location>
</feature>
<dbReference type="SMART" id="SM00470">
    <property type="entry name" value="ParB"/>
    <property type="match status" value="1"/>
</dbReference>
<dbReference type="InterPro" id="IPR003115">
    <property type="entry name" value="ParB_N"/>
</dbReference>
<comment type="caution">
    <text evidence="4">The sequence shown here is derived from an EMBL/GenBank/DDBJ whole genome shotgun (WGS) entry which is preliminary data.</text>
</comment>
<keyword evidence="1" id="KW-0159">Chromosome partition</keyword>
<dbReference type="SUPFAM" id="SSF110849">
    <property type="entry name" value="ParB/Sulfiredoxin"/>
    <property type="match status" value="1"/>
</dbReference>
<keyword evidence="5" id="KW-1185">Reference proteome</keyword>
<accession>A0ABW8SEI1</accession>
<dbReference type="Pfam" id="PF02195">
    <property type="entry name" value="ParB_N"/>
    <property type="match status" value="1"/>
</dbReference>
<sequence>MQMIEVSKLKPHLRNQEFFDDIEGEQYEKFKKSIQEDGIITPLIVAPDMTIISGHQRLKASKDLGIELVPVIIREDLIDESEKLKKLLATNFGRLKNSPVKQGKVYEEYERLCGVRQGSMNSKGFNVGDKLSLTQEQIAKELGTDVRTIQRLKKLRTLSPELQQLIDNGTVKYTTALNVWAKLSNEEQQKFIEELGKDKIADMTRKQTEEYLKQKEELEEENSKIKQLLEEEKSKAPEIVQVDNTDYTIVDKNKELEKKIIKLASEKNELEIDLDLMTKKADAFEQDSLDYKKMKEDITYLTKQKDDLGRQIQAITDISGLVVEIDDLIKSKLAPVRYSRSLLEAKNDDIVMRNLTEIVDVIEGWCYEMKQYIPNKINYVEVK</sequence>
<reference evidence="4 5" key="1">
    <citation type="submission" date="2024-11" db="EMBL/GenBank/DDBJ databases">
        <authorList>
            <person name="Heng Y.C."/>
            <person name="Lim A.C.H."/>
            <person name="Lee J.K.Y."/>
            <person name="Kittelmann S."/>
        </authorList>
    </citation>
    <scope>NUCLEOTIDE SEQUENCE [LARGE SCALE GENOMIC DNA]</scope>
    <source>
        <strain evidence="4 5">WILCCON 0269</strain>
    </source>
</reference>
<dbReference type="Pfam" id="PF17762">
    <property type="entry name" value="HTH_ParB"/>
    <property type="match status" value="1"/>
</dbReference>
<evidence type="ECO:0000259" key="3">
    <source>
        <dbReference type="SMART" id="SM00470"/>
    </source>
</evidence>
<dbReference type="RefSeq" id="WP_406790557.1">
    <property type="nucleotide sequence ID" value="NZ_JBJHZX010000002.1"/>
</dbReference>
<protein>
    <submittedName>
        <fullName evidence="4">ParB N-terminal domain-containing protein</fullName>
    </submittedName>
</protein>
<dbReference type="Gene3D" id="1.10.10.2830">
    <property type="match status" value="1"/>
</dbReference>
<name>A0ABW8SEI1_9CLOT</name>
<dbReference type="InterPro" id="IPR036086">
    <property type="entry name" value="ParB/Sulfiredoxin_sf"/>
</dbReference>
<dbReference type="Gene3D" id="3.90.1530.10">
    <property type="entry name" value="Conserved hypothetical protein from pyrococcus furiosus pfu- 392566-001, ParB domain"/>
    <property type="match status" value="1"/>
</dbReference>
<evidence type="ECO:0000313" key="4">
    <source>
        <dbReference type="EMBL" id="MFL0194437.1"/>
    </source>
</evidence>
<dbReference type="EMBL" id="JBJHZX010000002">
    <property type="protein sequence ID" value="MFL0194437.1"/>
    <property type="molecule type" value="Genomic_DNA"/>
</dbReference>
<dbReference type="SUPFAM" id="SSF109709">
    <property type="entry name" value="KorB DNA-binding domain-like"/>
    <property type="match status" value="1"/>
</dbReference>
<dbReference type="PANTHER" id="PTHR33375:SF1">
    <property type="entry name" value="CHROMOSOME-PARTITIONING PROTEIN PARB-RELATED"/>
    <property type="match status" value="1"/>
</dbReference>
<keyword evidence="2" id="KW-0175">Coiled coil</keyword>
<evidence type="ECO:0000256" key="1">
    <source>
        <dbReference type="ARBA" id="ARBA00022829"/>
    </source>
</evidence>
<organism evidence="4 5">
    <name type="scientific">Candidatus Clostridium eludens</name>
    <dbReference type="NCBI Taxonomy" id="3381663"/>
    <lineage>
        <taxon>Bacteria</taxon>
        <taxon>Bacillati</taxon>
        <taxon>Bacillota</taxon>
        <taxon>Clostridia</taxon>
        <taxon>Eubacteriales</taxon>
        <taxon>Clostridiaceae</taxon>
        <taxon>Clostridium</taxon>
    </lineage>
</organism>
<evidence type="ECO:0000256" key="2">
    <source>
        <dbReference type="SAM" id="Coils"/>
    </source>
</evidence>